<dbReference type="Proteomes" id="UP001160148">
    <property type="component" value="Unassembled WGS sequence"/>
</dbReference>
<protein>
    <recommendedName>
        <fullName evidence="5">Gag-pol polyprotein</fullName>
    </recommendedName>
</protein>
<dbReference type="PANTHER" id="PTHR47331:SF1">
    <property type="entry name" value="GAG-LIKE PROTEIN"/>
    <property type="match status" value="1"/>
</dbReference>
<evidence type="ECO:0000313" key="4">
    <source>
        <dbReference type="Proteomes" id="UP001160148"/>
    </source>
</evidence>
<feature type="region of interest" description="Disordered" evidence="2">
    <location>
        <begin position="307"/>
        <end position="335"/>
    </location>
</feature>
<accession>A0AAV0VYI7</accession>
<evidence type="ECO:0000256" key="2">
    <source>
        <dbReference type="SAM" id="MobiDB-lite"/>
    </source>
</evidence>
<gene>
    <name evidence="3" type="ORF">MEUPH1_LOCUS5944</name>
</gene>
<evidence type="ECO:0008006" key="5">
    <source>
        <dbReference type="Google" id="ProtNLM"/>
    </source>
</evidence>
<proteinExistence type="predicted"/>
<sequence length="469" mass="53909">MGVYEEAKIRLNDIQNRINRVRAAGVALENEPTNKTSLTKFRMMYATVQRLQEEFEVQMSVIIKQLGKPDKEQKPEDKVCSPDELREKFEESYFSIMIVADEHVPAKLLGQNADETFIDLNSSRKNTHNFIPLEKLSIPRFTGDPKQYMGFRNTFDTVVNDNLFLQPVVKFSYLKSYLEGEPLNLINNLMLSNDNYFLALKILNNRYSNRRVIAESHFKQLWEMKKAVFNDEKSIRQLLNHISESTGALKNLKYATDLWDPILLHLFQQKLDGQLRAQWELLVDTNEDPSVTEFITFLTKFCNAASAGSQSEGGREKSKPTSQTRTTALHIVQSNQKPTTTVRKVKYEKGSNYSCQVCQARPGHLLIACPVFKEKTPKDRHQIIKELNRCYLCFSEHRITQCSNTRVCSECGGRHHSLLHLRTTESEEQPVTANTTMLSAANERPDRCRVLLSTVAILVQDVNGDYQEF</sequence>
<dbReference type="InterPro" id="IPR005312">
    <property type="entry name" value="DUF1759"/>
</dbReference>
<feature type="compositionally biased region" description="Polar residues" evidence="2">
    <location>
        <begin position="320"/>
        <end position="335"/>
    </location>
</feature>
<dbReference type="Pfam" id="PF03564">
    <property type="entry name" value="DUF1759"/>
    <property type="match status" value="1"/>
</dbReference>
<evidence type="ECO:0000256" key="1">
    <source>
        <dbReference type="SAM" id="Coils"/>
    </source>
</evidence>
<reference evidence="3 4" key="1">
    <citation type="submission" date="2023-01" db="EMBL/GenBank/DDBJ databases">
        <authorList>
            <person name="Whitehead M."/>
        </authorList>
    </citation>
    <scope>NUCLEOTIDE SEQUENCE [LARGE SCALE GENOMIC DNA]</scope>
</reference>
<dbReference type="AlphaFoldDB" id="A0AAV0VYI7"/>
<keyword evidence="1" id="KW-0175">Coiled coil</keyword>
<dbReference type="PANTHER" id="PTHR47331">
    <property type="entry name" value="PHD-TYPE DOMAIN-CONTAINING PROTEIN"/>
    <property type="match status" value="1"/>
</dbReference>
<name>A0AAV0VYI7_9HEMI</name>
<comment type="caution">
    <text evidence="3">The sequence shown here is derived from an EMBL/GenBank/DDBJ whole genome shotgun (WGS) entry which is preliminary data.</text>
</comment>
<dbReference type="EMBL" id="CARXXK010000001">
    <property type="protein sequence ID" value="CAI6349377.1"/>
    <property type="molecule type" value="Genomic_DNA"/>
</dbReference>
<evidence type="ECO:0000313" key="3">
    <source>
        <dbReference type="EMBL" id="CAI6349377.1"/>
    </source>
</evidence>
<keyword evidence="4" id="KW-1185">Reference proteome</keyword>
<feature type="coiled-coil region" evidence="1">
    <location>
        <begin position="4"/>
        <end position="31"/>
    </location>
</feature>
<organism evidence="3 4">
    <name type="scientific">Macrosiphum euphorbiae</name>
    <name type="common">potato aphid</name>
    <dbReference type="NCBI Taxonomy" id="13131"/>
    <lineage>
        <taxon>Eukaryota</taxon>
        <taxon>Metazoa</taxon>
        <taxon>Ecdysozoa</taxon>
        <taxon>Arthropoda</taxon>
        <taxon>Hexapoda</taxon>
        <taxon>Insecta</taxon>
        <taxon>Pterygota</taxon>
        <taxon>Neoptera</taxon>
        <taxon>Paraneoptera</taxon>
        <taxon>Hemiptera</taxon>
        <taxon>Sternorrhyncha</taxon>
        <taxon>Aphidomorpha</taxon>
        <taxon>Aphidoidea</taxon>
        <taxon>Aphididae</taxon>
        <taxon>Macrosiphini</taxon>
        <taxon>Macrosiphum</taxon>
    </lineage>
</organism>